<dbReference type="PANTHER" id="PTHR30619">
    <property type="entry name" value="DNA INTERNALIZATION/COMPETENCE PROTEIN COMEC/REC2"/>
    <property type="match status" value="1"/>
</dbReference>
<dbReference type="AlphaFoldDB" id="A0A485BEN2"/>
<sequence length="430" mass="48438">MVHQVWKCFHAVGNGTLFTGKIYDKNSDDIFNWMYDCGSTSKKTVLSTIADLPNWFGPRNVIDMLVISHFDNDHVNGLETLLQNYYVRRLVLPFTEWPQSIREISVMGPKGISPSVALLQINPSKWLEINNFIDRVGEILLVQGDGGPEETDSSPDNPDNDSPKWKEHSAFDPESDTPDENTPPLPEGNQEFPSDNVAADNVFFKLRNQAATTIIKVAKIHQSQAVYSANNSFEFMFYNAEKPFSALGLVYESGGEMYAKVSNMRMSEVKDDIEATIISLGLHQNITNLPVNWRQTLKDSYEMHFGSTGEAKNNISLCMYAAPLTKRRDFGTLFTGDINLTSDVIEDMKTHFGQHRWLSLIGVQVPHHGSQHCWAADNATRFDLEKVCFIQCATPTKYHPHDVVTKDLNKYGCTVCSASRTSPAHAYYCY</sequence>
<dbReference type="InterPro" id="IPR052159">
    <property type="entry name" value="Competence_DNA_uptake"/>
</dbReference>
<reference evidence="2 3" key="1">
    <citation type="submission" date="2019-03" db="EMBL/GenBank/DDBJ databases">
        <authorList>
            <consortium name="Pathogen Informatics"/>
        </authorList>
    </citation>
    <scope>NUCLEOTIDE SEQUENCE [LARGE SCALE GENOMIC DNA]</scope>
    <source>
        <strain evidence="2 3">NCTC13038</strain>
    </source>
</reference>
<evidence type="ECO:0000256" key="1">
    <source>
        <dbReference type="SAM" id="MobiDB-lite"/>
    </source>
</evidence>
<dbReference type="InterPro" id="IPR036866">
    <property type="entry name" value="RibonucZ/Hydroxyglut_hydro"/>
</dbReference>
<evidence type="ECO:0000313" key="3">
    <source>
        <dbReference type="Proteomes" id="UP000332594"/>
    </source>
</evidence>
<feature type="region of interest" description="Disordered" evidence="1">
    <location>
        <begin position="143"/>
        <end position="193"/>
    </location>
</feature>
<feature type="compositionally biased region" description="Basic and acidic residues" evidence="1">
    <location>
        <begin position="161"/>
        <end position="171"/>
    </location>
</feature>
<accession>A0A485BEN2</accession>
<name>A0A485BEN2_RAOTE</name>
<dbReference type="PANTHER" id="PTHR30619:SF1">
    <property type="entry name" value="RECOMBINATION PROTEIN 2"/>
    <property type="match status" value="1"/>
</dbReference>
<dbReference type="RefSeq" id="WP_134525794.1">
    <property type="nucleotide sequence ID" value="NZ_BJNO01000001.1"/>
</dbReference>
<protein>
    <submittedName>
        <fullName evidence="2">DNA internalization-related competence protein ComEC/Rec2</fullName>
    </submittedName>
</protein>
<dbReference type="Gene3D" id="3.60.15.10">
    <property type="entry name" value="Ribonuclease Z/Hydroxyacylglutathione hydrolase-like"/>
    <property type="match status" value="1"/>
</dbReference>
<proteinExistence type="predicted"/>
<dbReference type="Proteomes" id="UP000332594">
    <property type="component" value="Unassembled WGS sequence"/>
</dbReference>
<evidence type="ECO:0000313" key="2">
    <source>
        <dbReference type="EMBL" id="VFS71710.1"/>
    </source>
</evidence>
<dbReference type="EMBL" id="CAADJG010000002">
    <property type="protein sequence ID" value="VFS71710.1"/>
    <property type="molecule type" value="Genomic_DNA"/>
</dbReference>
<organism evidence="2 3">
    <name type="scientific">Raoultella terrigena</name>
    <name type="common">Klebsiella terrigena</name>
    <dbReference type="NCBI Taxonomy" id="577"/>
    <lineage>
        <taxon>Bacteria</taxon>
        <taxon>Pseudomonadati</taxon>
        <taxon>Pseudomonadota</taxon>
        <taxon>Gammaproteobacteria</taxon>
        <taxon>Enterobacterales</taxon>
        <taxon>Enterobacteriaceae</taxon>
        <taxon>Klebsiella/Raoultella group</taxon>
        <taxon>Raoultella</taxon>
    </lineage>
</organism>
<gene>
    <name evidence="2" type="ORF">NCTC13038_02398</name>
</gene>
<dbReference type="SUPFAM" id="SSF56281">
    <property type="entry name" value="Metallo-hydrolase/oxidoreductase"/>
    <property type="match status" value="1"/>
</dbReference>